<dbReference type="GO" id="GO:0046872">
    <property type="term" value="F:metal ion binding"/>
    <property type="evidence" value="ECO:0007669"/>
    <property type="project" value="UniProtKB-KW"/>
</dbReference>
<evidence type="ECO:0000313" key="22">
    <source>
        <dbReference type="RefSeq" id="XP_034237701.1"/>
    </source>
</evidence>
<name>A0A6P8YLL2_THRPL</name>
<evidence type="ECO:0000313" key="21">
    <source>
        <dbReference type="Proteomes" id="UP000515158"/>
    </source>
</evidence>
<dbReference type="InterPro" id="IPR043130">
    <property type="entry name" value="CDP-OH_PTrfase_TM_dom"/>
</dbReference>
<keyword evidence="12 18" id="KW-0443">Lipid metabolism</keyword>
<dbReference type="InterPro" id="IPR000462">
    <property type="entry name" value="CDP-OH_P_trans"/>
</dbReference>
<evidence type="ECO:0000256" key="14">
    <source>
        <dbReference type="ARBA" id="ARBA00023209"/>
    </source>
</evidence>
<protein>
    <recommendedName>
        <fullName evidence="17 18">CDP-diacylglycerol--inositol 3-phosphatidyltransferase</fullName>
        <ecNumber evidence="5 18">2.7.8.11</ecNumber>
    </recommendedName>
</protein>
<dbReference type="PANTHER" id="PTHR15362:SF4">
    <property type="entry name" value="CDP-DIACYLGLYCEROL--INOSITOL 3-PHOSPHATIDYLTRANSFERASE"/>
    <property type="match status" value="1"/>
</dbReference>
<dbReference type="AlphaFoldDB" id="A0A6P8YLL2"/>
<evidence type="ECO:0000256" key="19">
    <source>
        <dbReference type="RuleBase" id="RU003750"/>
    </source>
</evidence>
<organism evidence="22">
    <name type="scientific">Thrips palmi</name>
    <name type="common">Melon thrips</name>
    <dbReference type="NCBI Taxonomy" id="161013"/>
    <lineage>
        <taxon>Eukaryota</taxon>
        <taxon>Metazoa</taxon>
        <taxon>Ecdysozoa</taxon>
        <taxon>Arthropoda</taxon>
        <taxon>Hexapoda</taxon>
        <taxon>Insecta</taxon>
        <taxon>Pterygota</taxon>
        <taxon>Neoptera</taxon>
        <taxon>Paraneoptera</taxon>
        <taxon>Thysanoptera</taxon>
        <taxon>Terebrantia</taxon>
        <taxon>Thripoidea</taxon>
        <taxon>Thripidae</taxon>
        <taxon>Thrips</taxon>
    </lineage>
</organism>
<evidence type="ECO:0000313" key="23">
    <source>
        <dbReference type="RefSeq" id="XP_034237702.1"/>
    </source>
</evidence>
<evidence type="ECO:0000256" key="7">
    <source>
        <dbReference type="ARBA" id="ARBA00022679"/>
    </source>
</evidence>
<dbReference type="Proteomes" id="UP000515158">
    <property type="component" value="Unplaced"/>
</dbReference>
<dbReference type="RefSeq" id="XP_034237701.1">
    <property type="nucleotide sequence ID" value="XM_034381810.1"/>
</dbReference>
<evidence type="ECO:0000256" key="5">
    <source>
        <dbReference type="ARBA" id="ARBA00013212"/>
    </source>
</evidence>
<accession>A0A6P8YLL2</accession>
<dbReference type="FunFam" id="1.20.120.1760:FF:000003">
    <property type="entry name" value="CDP-diacylglycerol--inositol 3-phosphatidyltransferase"/>
    <property type="match status" value="1"/>
</dbReference>
<evidence type="ECO:0000256" key="18">
    <source>
        <dbReference type="PIRNR" id="PIRNR000848"/>
    </source>
</evidence>
<dbReference type="Gene3D" id="1.20.120.1760">
    <property type="match status" value="1"/>
</dbReference>
<dbReference type="CTD" id="32506"/>
<comment type="subcellular location">
    <subcellularLocation>
        <location evidence="3">Membrane</location>
        <topology evidence="3">Multi-pass membrane protein</topology>
    </subcellularLocation>
</comment>
<evidence type="ECO:0000256" key="15">
    <source>
        <dbReference type="ARBA" id="ARBA00023211"/>
    </source>
</evidence>
<sequence>MEAQDNIFLFVPNLIGYARIVLALVAFVFMTTNYIIATWCYVLSAFLDVFDGYFARKLNQGTKFGAMLDQLTDRCGTTGLLVTLAYLYPSYMFFFQVSIAIDISCHWIYLHSSTLQGKTSHKFIDMSENPIMHRYYSDRKVLFFMCAGNEGFFASLYLLYFTEGPLLFGISILKVICLLSFPVMLVKTGISLLHGFVASLNLATIDLKEREEAKAKSQ</sequence>
<evidence type="ECO:0000256" key="13">
    <source>
        <dbReference type="ARBA" id="ARBA00023136"/>
    </source>
</evidence>
<keyword evidence="13 18" id="KW-0472">Membrane</keyword>
<evidence type="ECO:0000256" key="16">
    <source>
        <dbReference type="ARBA" id="ARBA00023264"/>
    </source>
</evidence>
<dbReference type="PANTHER" id="PTHR15362">
    <property type="entry name" value="PHOSPHATIDYLINOSITOL SYNTHASE"/>
    <property type="match status" value="1"/>
</dbReference>
<dbReference type="OrthoDB" id="10251079at2759"/>
<keyword evidence="7 18" id="KW-0808">Transferase</keyword>
<dbReference type="Pfam" id="PF01066">
    <property type="entry name" value="CDP-OH_P_transf"/>
    <property type="match status" value="1"/>
</dbReference>
<evidence type="ECO:0000256" key="1">
    <source>
        <dbReference type="ARBA" id="ARBA00001936"/>
    </source>
</evidence>
<comment type="similarity">
    <text evidence="4 18 19">Belongs to the CDP-alcohol phosphatidyltransferase class-I family.</text>
</comment>
<dbReference type="GO" id="GO:0005794">
    <property type="term" value="C:Golgi apparatus"/>
    <property type="evidence" value="ECO:0007669"/>
    <property type="project" value="TreeGrafter"/>
</dbReference>
<evidence type="ECO:0000256" key="9">
    <source>
        <dbReference type="ARBA" id="ARBA00022723"/>
    </source>
</evidence>
<feature type="transmembrane region" description="Helical" evidence="20">
    <location>
        <begin position="166"/>
        <end position="186"/>
    </location>
</feature>
<evidence type="ECO:0000256" key="3">
    <source>
        <dbReference type="ARBA" id="ARBA00004141"/>
    </source>
</evidence>
<keyword evidence="15" id="KW-0464">Manganese</keyword>
<keyword evidence="16 18" id="KW-1208">Phospholipid metabolism</keyword>
<dbReference type="InterPro" id="IPR048254">
    <property type="entry name" value="CDP_ALCOHOL_P_TRANSF_CS"/>
</dbReference>
<gene>
    <name evidence="22 23" type="primary">LOC117643125</name>
</gene>
<evidence type="ECO:0000256" key="11">
    <source>
        <dbReference type="ARBA" id="ARBA00022989"/>
    </source>
</evidence>
<dbReference type="GeneID" id="117643125"/>
<proteinExistence type="inferred from homology"/>
<keyword evidence="14 18" id="KW-0594">Phospholipid biosynthesis</keyword>
<reference evidence="22 23" key="1">
    <citation type="submission" date="2025-04" db="UniProtKB">
        <authorList>
            <consortium name="RefSeq"/>
        </authorList>
    </citation>
    <scope>IDENTIFICATION</scope>
    <source>
        <tissue evidence="22 23">Total insect</tissue>
    </source>
</reference>
<evidence type="ECO:0000256" key="12">
    <source>
        <dbReference type="ARBA" id="ARBA00023098"/>
    </source>
</evidence>
<comment type="cofactor">
    <cofactor evidence="1">
        <name>Mn(2+)</name>
        <dbReference type="ChEBI" id="CHEBI:29035"/>
    </cofactor>
</comment>
<feature type="transmembrane region" description="Helical" evidence="20">
    <location>
        <begin position="7"/>
        <end position="28"/>
    </location>
</feature>
<evidence type="ECO:0000256" key="17">
    <source>
        <dbReference type="ARBA" id="ARBA00070582"/>
    </source>
</evidence>
<dbReference type="GO" id="GO:0003881">
    <property type="term" value="F:CDP-diacylglycerol-inositol 3-phosphatidyltransferase activity"/>
    <property type="evidence" value="ECO:0007669"/>
    <property type="project" value="UniProtKB-UniRule"/>
</dbReference>
<dbReference type="GO" id="GO:0016020">
    <property type="term" value="C:membrane"/>
    <property type="evidence" value="ECO:0007669"/>
    <property type="project" value="UniProtKB-SubCell"/>
</dbReference>
<keyword evidence="21" id="KW-1185">Reference proteome</keyword>
<evidence type="ECO:0000256" key="8">
    <source>
        <dbReference type="ARBA" id="ARBA00022692"/>
    </source>
</evidence>
<feature type="transmembrane region" description="Helical" evidence="20">
    <location>
        <begin position="141"/>
        <end position="160"/>
    </location>
</feature>
<dbReference type="EC" id="2.7.8.11" evidence="5 18"/>
<keyword evidence="11 20" id="KW-1133">Transmembrane helix</keyword>
<dbReference type="InterPro" id="IPR014387">
    <property type="entry name" value="CDP_diag_ino_3_P_euk"/>
</dbReference>
<keyword evidence="10" id="KW-0460">Magnesium</keyword>
<dbReference type="RefSeq" id="XP_034237702.1">
    <property type="nucleotide sequence ID" value="XM_034381811.1"/>
</dbReference>
<keyword evidence="8 20" id="KW-0812">Transmembrane</keyword>
<keyword evidence="9" id="KW-0479">Metal-binding</keyword>
<evidence type="ECO:0000256" key="20">
    <source>
        <dbReference type="SAM" id="Phobius"/>
    </source>
</evidence>
<feature type="transmembrane region" description="Helical" evidence="20">
    <location>
        <begin position="34"/>
        <end position="54"/>
    </location>
</feature>
<comment type="catalytic activity">
    <reaction evidence="18">
        <text>a CDP-1,2-diacyl-sn-glycerol + myo-inositol = a 1,2-diacyl-sn-glycero-3-phospho-(1D-myo-inositol) + CMP + H(+)</text>
        <dbReference type="Rhea" id="RHEA:11580"/>
        <dbReference type="ChEBI" id="CHEBI:15378"/>
        <dbReference type="ChEBI" id="CHEBI:17268"/>
        <dbReference type="ChEBI" id="CHEBI:57880"/>
        <dbReference type="ChEBI" id="CHEBI:58332"/>
        <dbReference type="ChEBI" id="CHEBI:60377"/>
        <dbReference type="EC" id="2.7.8.11"/>
    </reaction>
</comment>
<dbReference type="PIRSF" id="PIRSF000848">
    <property type="entry name" value="CDP_diag_ino_3_P"/>
    <property type="match status" value="1"/>
</dbReference>
<evidence type="ECO:0000256" key="10">
    <source>
        <dbReference type="ARBA" id="ARBA00022842"/>
    </source>
</evidence>
<comment type="cofactor">
    <cofactor evidence="2">
        <name>Mg(2+)</name>
        <dbReference type="ChEBI" id="CHEBI:18420"/>
    </cofactor>
</comment>
<dbReference type="KEGG" id="tpal:117643125"/>
<dbReference type="PROSITE" id="PS00379">
    <property type="entry name" value="CDP_ALCOHOL_P_TRANSF"/>
    <property type="match status" value="1"/>
</dbReference>
<evidence type="ECO:0000256" key="2">
    <source>
        <dbReference type="ARBA" id="ARBA00001946"/>
    </source>
</evidence>
<evidence type="ECO:0000256" key="4">
    <source>
        <dbReference type="ARBA" id="ARBA00010441"/>
    </source>
</evidence>
<keyword evidence="6 18" id="KW-0444">Lipid biosynthesis</keyword>
<dbReference type="GO" id="GO:0006661">
    <property type="term" value="P:phosphatidylinositol biosynthetic process"/>
    <property type="evidence" value="ECO:0007669"/>
    <property type="project" value="TreeGrafter"/>
</dbReference>
<evidence type="ECO:0000256" key="6">
    <source>
        <dbReference type="ARBA" id="ARBA00022516"/>
    </source>
</evidence>